<dbReference type="RefSeq" id="XP_016216305.1">
    <property type="nucleotide sequence ID" value="XM_016355999.1"/>
</dbReference>
<feature type="domain" description="Armadillo-like helical" evidence="5">
    <location>
        <begin position="405"/>
        <end position="639"/>
    </location>
</feature>
<evidence type="ECO:0000256" key="3">
    <source>
        <dbReference type="ARBA" id="ARBA00022989"/>
    </source>
</evidence>
<dbReference type="PANTHER" id="PTHR13608:SF3">
    <property type="entry name" value="ARMADILLO-LIKE HELICAL DOMAIN-CONTAINING PROTEIN 3"/>
    <property type="match status" value="1"/>
</dbReference>
<keyword evidence="4" id="KW-0472">Membrane</keyword>
<evidence type="ECO:0000259" key="5">
    <source>
        <dbReference type="SMART" id="SM01158"/>
    </source>
</evidence>
<dbReference type="InterPro" id="IPR039868">
    <property type="entry name" value="ARMD3-like"/>
</dbReference>
<evidence type="ECO:0000256" key="1">
    <source>
        <dbReference type="ARBA" id="ARBA00004370"/>
    </source>
</evidence>
<dbReference type="Pfam" id="PF08427">
    <property type="entry name" value="ARMH3_C"/>
    <property type="match status" value="1"/>
</dbReference>
<dbReference type="AlphaFoldDB" id="A0A0D1XUL5"/>
<protein>
    <recommendedName>
        <fullName evidence="5">Armadillo-like helical domain-containing protein</fullName>
    </recommendedName>
</protein>
<reference evidence="6 7" key="1">
    <citation type="submission" date="2015-01" db="EMBL/GenBank/DDBJ databases">
        <title>The Genome Sequence of Ochroconis gallopava CBS43764.</title>
        <authorList>
            <consortium name="The Broad Institute Genomics Platform"/>
            <person name="Cuomo C."/>
            <person name="de Hoog S."/>
            <person name="Gorbushina A."/>
            <person name="Stielow B."/>
            <person name="Teixiera M."/>
            <person name="Abouelleil A."/>
            <person name="Chapman S.B."/>
            <person name="Priest M."/>
            <person name="Young S.K."/>
            <person name="Wortman J."/>
            <person name="Nusbaum C."/>
            <person name="Birren B."/>
        </authorList>
    </citation>
    <scope>NUCLEOTIDE SEQUENCE [LARGE SCALE GENOMIC DNA]</scope>
    <source>
        <strain evidence="6 7">CBS 43764</strain>
    </source>
</reference>
<dbReference type="PANTHER" id="PTHR13608">
    <property type="entry name" value="ARMADILLO-LIKE HELICAL DOMAIN-CONTAINING PROTEIN 3"/>
    <property type="match status" value="1"/>
</dbReference>
<dbReference type="InterPro" id="IPR013636">
    <property type="entry name" value="ARMH3_C"/>
</dbReference>
<name>A0A0D1XUL5_9PEZI</name>
<accession>A0A0D1XUL5</accession>
<sequence>MEASPLSQQARPQSFQPKVVSLYELLFKEDDEGEKSEGFWQEFFLHKPDTKSLSEILASLSPDDFLHLHAHPQQLLTRAIVRIKDGKEPSDEHALDTLTVFLGAVLNKRYTNPSSDIISVLAGLHDADAVFSDFVATLDMAIRGGRNVQVRLKAIKVALAMVSGAYSTGLVTYFTHRDLFPSLMKFVQDAPESIMSLSPFVLLGLLANYNKFEFQNPYRLRLDDFVNELAIKKLVGCIGQTCLLARSRYTEIQEDLPEGWSLGGTLAYIGLGALAGSPRSSTSILSPEEAKKRFASLPRSEATLLLSTYDFANANKMFCFSFVTASSSDTKSEDNNTAPPFSSYLSLTSYLLQHAHRSTRAAHYTYLTLFTLQILVEDQALAKRLCSEESQTRVRLCRQRQPFLPLVQTSRVLMAAILDVCVDGVNHNLKRRLDVELYILMLGVLLRIISYLGRSKSRLVYHWSELWRSLLSFIRFLNTYVSDIKPLYRSHEMISVLVNLIALSLSTGESFLPDTASYDDLFYKLVETGDILTKFRDAYSLGPSKSGTSSSGDSAASSVETLISVSRHYHALLEGDGRTKGKKNLSPREVGKVIQSGYESLSISAREGLDTWEKYREADHRNVLKRMARIVIDDTKSLVKEL</sequence>
<dbReference type="EMBL" id="KN847535">
    <property type="protein sequence ID" value="KIW06436.1"/>
    <property type="molecule type" value="Genomic_DNA"/>
</dbReference>
<dbReference type="SMART" id="SM01158">
    <property type="entry name" value="DUF1741"/>
    <property type="match status" value="1"/>
</dbReference>
<dbReference type="VEuPathDB" id="FungiDB:PV09_02883"/>
<keyword evidence="3" id="KW-1133">Transmembrane helix</keyword>
<keyword evidence="2" id="KW-0812">Transmembrane</keyword>
<dbReference type="OrthoDB" id="2012278at2759"/>
<organism evidence="6 7">
    <name type="scientific">Verruconis gallopava</name>
    <dbReference type="NCBI Taxonomy" id="253628"/>
    <lineage>
        <taxon>Eukaryota</taxon>
        <taxon>Fungi</taxon>
        <taxon>Dikarya</taxon>
        <taxon>Ascomycota</taxon>
        <taxon>Pezizomycotina</taxon>
        <taxon>Dothideomycetes</taxon>
        <taxon>Pleosporomycetidae</taxon>
        <taxon>Venturiales</taxon>
        <taxon>Sympoventuriaceae</taxon>
        <taxon>Verruconis</taxon>
    </lineage>
</organism>
<evidence type="ECO:0000256" key="4">
    <source>
        <dbReference type="ARBA" id="ARBA00023136"/>
    </source>
</evidence>
<comment type="subcellular location">
    <subcellularLocation>
        <location evidence="1">Membrane</location>
    </subcellularLocation>
</comment>
<evidence type="ECO:0000256" key="2">
    <source>
        <dbReference type="ARBA" id="ARBA00022692"/>
    </source>
</evidence>
<dbReference type="Proteomes" id="UP000053259">
    <property type="component" value="Unassembled WGS sequence"/>
</dbReference>
<proteinExistence type="predicted"/>
<keyword evidence="7" id="KW-1185">Reference proteome</keyword>
<evidence type="ECO:0000313" key="6">
    <source>
        <dbReference type="EMBL" id="KIW06436.1"/>
    </source>
</evidence>
<dbReference type="GO" id="GO:0005829">
    <property type="term" value="C:cytosol"/>
    <property type="evidence" value="ECO:0007669"/>
    <property type="project" value="TreeGrafter"/>
</dbReference>
<evidence type="ECO:0000313" key="7">
    <source>
        <dbReference type="Proteomes" id="UP000053259"/>
    </source>
</evidence>
<dbReference type="GO" id="GO:0016020">
    <property type="term" value="C:membrane"/>
    <property type="evidence" value="ECO:0007669"/>
    <property type="project" value="UniProtKB-SubCell"/>
</dbReference>
<gene>
    <name evidence="6" type="ORF">PV09_02883</name>
</gene>
<dbReference type="GeneID" id="27310856"/>
<dbReference type="InParanoid" id="A0A0D1XUL5"/>
<dbReference type="HOGENOM" id="CLU_029861_1_1_1"/>